<dbReference type="OrthoDB" id="8444549at2"/>
<accession>A0A1A5HVX7</accession>
<dbReference type="EMBL" id="LZTJ01000012">
    <property type="protein sequence ID" value="OBP76795.1"/>
    <property type="molecule type" value="Genomic_DNA"/>
</dbReference>
<comment type="caution">
    <text evidence="1">The sequence shown here is derived from an EMBL/GenBank/DDBJ whole genome shotgun (WGS) entry which is preliminary data.</text>
</comment>
<organism evidence="1 2">
    <name type="scientific">Rhizobium loti</name>
    <name type="common">Mesorhizobium loti</name>
    <dbReference type="NCBI Taxonomy" id="381"/>
    <lineage>
        <taxon>Bacteria</taxon>
        <taxon>Pseudomonadati</taxon>
        <taxon>Pseudomonadota</taxon>
        <taxon>Alphaproteobacteria</taxon>
        <taxon>Hyphomicrobiales</taxon>
        <taxon>Phyllobacteriaceae</taxon>
        <taxon>Mesorhizobium</taxon>
    </lineage>
</organism>
<reference evidence="2" key="1">
    <citation type="submission" date="2016-06" db="EMBL/GenBank/DDBJ databases">
        <title>NZP2037 Pacbio-Illumina hybrid assembly.</title>
        <authorList>
            <person name="Ramsay J.P."/>
        </authorList>
    </citation>
    <scope>NUCLEOTIDE SEQUENCE [LARGE SCALE GENOMIC DNA]</scope>
    <source>
        <strain evidence="2">R7ANS::ICEMlSym2042</strain>
    </source>
</reference>
<proteinExistence type="predicted"/>
<name>A0A1A5HVX7_RHILI</name>
<dbReference type="RefSeq" id="WP_032929732.1">
    <property type="nucleotide sequence ID" value="NZ_LZTH01000045.1"/>
</dbReference>
<gene>
    <name evidence="1" type="ORF">BAE39_11980</name>
</gene>
<dbReference type="AlphaFoldDB" id="A0A1A5HVX7"/>
<evidence type="ECO:0000313" key="2">
    <source>
        <dbReference type="Proteomes" id="UP000093748"/>
    </source>
</evidence>
<dbReference type="Proteomes" id="UP000093748">
    <property type="component" value="Unassembled WGS sequence"/>
</dbReference>
<sequence>MTIDFGALRGAISRLDASASSSTTGQDRPVPEQIFAPEHHVGALDANTTIVFGSRGSGKSFWAGVLAHADTRKAAAEAYPRIGLDRLLIGLGFTGQDGDGSVSRATINSQVPAGTETERANLLWRCVVLRAVRAAISPGSQTERIGALMQDFQDPEAWEEAMHLADSQVEPGARVVIIFDALDSLAVEWHRLRELTDALLEVAWSIRGYRSIRAKLFLRPDQVQDLGLRFVELPKMVAGATKLVWSPANLYGMFFSRIATDPTPETIANFRELLIESETPPAPNLLAGIRRWALNYDRGAQARVFNKLAGLYMGRSHKKGRTYDWPINHLADGHGEVTPRSFLTLMRTAAETQPFLETQAVTAEGIRNGLRSASKVRLEQLDTEFKWIKRVLAPLARIQVPCTASVIIDRWNETQTVEAVMTRAAAKEFLPPFESKTDQSDDEQLIDRLTQMGVLTKRSDGRYDMPDLFRVAARLLRKGGVAPAFV</sequence>
<dbReference type="GeneID" id="66684757"/>
<evidence type="ECO:0000313" key="1">
    <source>
        <dbReference type="EMBL" id="OBP76795.1"/>
    </source>
</evidence>
<protein>
    <submittedName>
        <fullName evidence="1">Uncharacterized protein</fullName>
    </submittedName>
</protein>